<organism evidence="2 3">
    <name type="scientific">Parasponia andersonii</name>
    <name type="common">Sponia andersonii</name>
    <dbReference type="NCBI Taxonomy" id="3476"/>
    <lineage>
        <taxon>Eukaryota</taxon>
        <taxon>Viridiplantae</taxon>
        <taxon>Streptophyta</taxon>
        <taxon>Embryophyta</taxon>
        <taxon>Tracheophyta</taxon>
        <taxon>Spermatophyta</taxon>
        <taxon>Magnoliopsida</taxon>
        <taxon>eudicotyledons</taxon>
        <taxon>Gunneridae</taxon>
        <taxon>Pentapetalae</taxon>
        <taxon>rosids</taxon>
        <taxon>fabids</taxon>
        <taxon>Rosales</taxon>
        <taxon>Cannabaceae</taxon>
        <taxon>Parasponia</taxon>
    </lineage>
</organism>
<feature type="domain" description="RNase H type-1" evidence="1">
    <location>
        <begin position="55"/>
        <end position="144"/>
    </location>
</feature>
<dbReference type="InterPro" id="IPR012337">
    <property type="entry name" value="RNaseH-like_sf"/>
</dbReference>
<name>A0A2P5BKE0_PARAD</name>
<reference evidence="3" key="1">
    <citation type="submission" date="2016-06" db="EMBL/GenBank/DDBJ databases">
        <title>Parallel loss of symbiosis genes in relatives of nitrogen-fixing non-legume Parasponia.</title>
        <authorList>
            <person name="Van Velzen R."/>
            <person name="Holmer R."/>
            <person name="Bu F."/>
            <person name="Rutten L."/>
            <person name="Van Zeijl A."/>
            <person name="Liu W."/>
            <person name="Santuari L."/>
            <person name="Cao Q."/>
            <person name="Sharma T."/>
            <person name="Shen D."/>
            <person name="Roswanjaya Y."/>
            <person name="Wardhani T."/>
            <person name="Kalhor M.S."/>
            <person name="Jansen J."/>
            <person name="Van den Hoogen J."/>
            <person name="Gungor B."/>
            <person name="Hartog M."/>
            <person name="Hontelez J."/>
            <person name="Verver J."/>
            <person name="Yang W.-C."/>
            <person name="Schijlen E."/>
            <person name="Repin R."/>
            <person name="Schilthuizen M."/>
            <person name="Schranz E."/>
            <person name="Heidstra R."/>
            <person name="Miyata K."/>
            <person name="Fedorova E."/>
            <person name="Kohlen W."/>
            <person name="Bisseling T."/>
            <person name="Smit S."/>
            <person name="Geurts R."/>
        </authorList>
    </citation>
    <scope>NUCLEOTIDE SEQUENCE [LARGE SCALE GENOMIC DNA]</scope>
    <source>
        <strain evidence="3">cv. WU1-14</strain>
    </source>
</reference>
<dbReference type="InterPro" id="IPR036397">
    <property type="entry name" value="RNaseH_sf"/>
</dbReference>
<proteinExistence type="predicted"/>
<dbReference type="PANTHER" id="PTHR47723:SF23">
    <property type="entry name" value="REVERSE TRANSCRIPTASE-LIKE PROTEIN"/>
    <property type="match status" value="1"/>
</dbReference>
<dbReference type="Pfam" id="PF13456">
    <property type="entry name" value="RVT_3"/>
    <property type="match status" value="1"/>
</dbReference>
<dbReference type="CDD" id="cd06222">
    <property type="entry name" value="RNase_H_like"/>
    <property type="match status" value="1"/>
</dbReference>
<dbReference type="SUPFAM" id="SSF53098">
    <property type="entry name" value="Ribonuclease H-like"/>
    <property type="match status" value="1"/>
</dbReference>
<dbReference type="GO" id="GO:0004523">
    <property type="term" value="F:RNA-DNA hybrid ribonuclease activity"/>
    <property type="evidence" value="ECO:0007669"/>
    <property type="project" value="InterPro"/>
</dbReference>
<dbReference type="Gene3D" id="3.30.420.10">
    <property type="entry name" value="Ribonuclease H-like superfamily/Ribonuclease H"/>
    <property type="match status" value="1"/>
</dbReference>
<dbReference type="InterPro" id="IPR044730">
    <property type="entry name" value="RNase_H-like_dom_plant"/>
</dbReference>
<comment type="caution">
    <text evidence="2">The sequence shown here is derived from an EMBL/GenBank/DDBJ whole genome shotgun (WGS) entry which is preliminary data.</text>
</comment>
<gene>
    <name evidence="2" type="ORF">PanWU01x14_231250</name>
</gene>
<dbReference type="InterPro" id="IPR002156">
    <property type="entry name" value="RNaseH_domain"/>
</dbReference>
<dbReference type="EMBL" id="JXTB01000264">
    <property type="protein sequence ID" value="PON49250.1"/>
    <property type="molecule type" value="Genomic_DNA"/>
</dbReference>
<protein>
    <submittedName>
        <fullName evidence="2">Ribonuclease H</fullName>
    </submittedName>
</protein>
<accession>A0A2P5BKE0</accession>
<dbReference type="PANTHER" id="PTHR47723">
    <property type="entry name" value="OS05G0353850 PROTEIN"/>
    <property type="match status" value="1"/>
</dbReference>
<evidence type="ECO:0000313" key="2">
    <source>
        <dbReference type="EMBL" id="PON49250.1"/>
    </source>
</evidence>
<sequence>MAITLVWHTIGESYNVGSGTIRNSLKELGILKCLNIKLKPSKAPKIVEVFWQVPLVGWLKINIDGAAYGCPGLAGYGGIFRISRGFFKRGFAISISKAYAFEAELAAVIHAIFYAWDLGWKNLWLESDSAYLVSILKFSSLSIP</sequence>
<dbReference type="OrthoDB" id="1938131at2759"/>
<dbReference type="AlphaFoldDB" id="A0A2P5BKE0"/>
<keyword evidence="3" id="KW-1185">Reference proteome</keyword>
<evidence type="ECO:0000259" key="1">
    <source>
        <dbReference type="PROSITE" id="PS50879"/>
    </source>
</evidence>
<evidence type="ECO:0000313" key="3">
    <source>
        <dbReference type="Proteomes" id="UP000237105"/>
    </source>
</evidence>
<dbReference type="STRING" id="3476.A0A2P5BKE0"/>
<dbReference type="PROSITE" id="PS50879">
    <property type="entry name" value="RNASE_H_1"/>
    <property type="match status" value="1"/>
</dbReference>
<dbReference type="Proteomes" id="UP000237105">
    <property type="component" value="Unassembled WGS sequence"/>
</dbReference>
<dbReference type="InterPro" id="IPR053151">
    <property type="entry name" value="RNase_H-like"/>
</dbReference>
<dbReference type="GO" id="GO:0003676">
    <property type="term" value="F:nucleic acid binding"/>
    <property type="evidence" value="ECO:0007669"/>
    <property type="project" value="InterPro"/>
</dbReference>